<gene>
    <name evidence="3" type="ORF">RF819_10550</name>
</gene>
<name>A0A1T1ASP2_RHOFE</name>
<dbReference type="RefSeq" id="WP_143541673.1">
    <property type="nucleotide sequence ID" value="NZ_MTJN01000002.1"/>
</dbReference>
<dbReference type="AlphaFoldDB" id="A0A1T1ASP2"/>
<evidence type="ECO:0000256" key="1">
    <source>
        <dbReference type="SAM" id="MobiDB-lite"/>
    </source>
</evidence>
<accession>A0A1T1ASP2</accession>
<dbReference type="OrthoDB" id="5298564at2"/>
<dbReference type="Proteomes" id="UP000190750">
    <property type="component" value="Unassembled WGS sequence"/>
</dbReference>
<reference evidence="3 4" key="1">
    <citation type="submission" date="2017-01" db="EMBL/GenBank/DDBJ databases">
        <title>Genome sequencing of Rhodoferax fermentans JCM 7819.</title>
        <authorList>
            <person name="Kim Y.J."/>
            <person name="Farh M.E.-A."/>
            <person name="Yang D.-C."/>
        </authorList>
    </citation>
    <scope>NUCLEOTIDE SEQUENCE [LARGE SCALE GENOMIC DNA]</scope>
    <source>
        <strain evidence="3 4">JCM 7819</strain>
    </source>
</reference>
<protein>
    <recommendedName>
        <fullName evidence="5">LTXXQ motif family protein</fullName>
    </recommendedName>
</protein>
<comment type="caution">
    <text evidence="3">The sequence shown here is derived from an EMBL/GenBank/DDBJ whole genome shotgun (WGS) entry which is preliminary data.</text>
</comment>
<sequence>MKTNLKLSLIAGLLAVTGAVYAQGPMGGQCDPAMGPGMGMRHDRMGKMDPARMQAMMEKRDAVLKAQLKLTPAQEGAWKSFVDARKPAAPAANLQRPDPVEMAKLTTPERLDKMKTLREEHQKAMTAAMTKHDEATRTFYAALTPEQQKVFDAVALPGHGHGDRKGFRPAPAAKP</sequence>
<evidence type="ECO:0008006" key="5">
    <source>
        <dbReference type="Google" id="ProtNLM"/>
    </source>
</evidence>
<dbReference type="InterPro" id="IPR012899">
    <property type="entry name" value="LTXXQ"/>
</dbReference>
<feature type="chain" id="PRO_5012888052" description="LTXXQ motif family protein" evidence="2">
    <location>
        <begin position="23"/>
        <end position="175"/>
    </location>
</feature>
<keyword evidence="4" id="KW-1185">Reference proteome</keyword>
<keyword evidence="2" id="KW-0732">Signal</keyword>
<evidence type="ECO:0000256" key="2">
    <source>
        <dbReference type="SAM" id="SignalP"/>
    </source>
</evidence>
<dbReference type="GO" id="GO:0042597">
    <property type="term" value="C:periplasmic space"/>
    <property type="evidence" value="ECO:0007669"/>
    <property type="project" value="InterPro"/>
</dbReference>
<feature type="region of interest" description="Disordered" evidence="1">
    <location>
        <begin position="156"/>
        <end position="175"/>
    </location>
</feature>
<dbReference type="EMBL" id="MTJN01000002">
    <property type="protein sequence ID" value="OOV07110.1"/>
    <property type="molecule type" value="Genomic_DNA"/>
</dbReference>
<evidence type="ECO:0000313" key="3">
    <source>
        <dbReference type="EMBL" id="OOV07110.1"/>
    </source>
</evidence>
<evidence type="ECO:0000313" key="4">
    <source>
        <dbReference type="Proteomes" id="UP000190750"/>
    </source>
</evidence>
<dbReference type="STRING" id="28066.RF819_10550"/>
<organism evidence="3 4">
    <name type="scientific">Rhodoferax fermentans</name>
    <dbReference type="NCBI Taxonomy" id="28066"/>
    <lineage>
        <taxon>Bacteria</taxon>
        <taxon>Pseudomonadati</taxon>
        <taxon>Pseudomonadota</taxon>
        <taxon>Betaproteobacteria</taxon>
        <taxon>Burkholderiales</taxon>
        <taxon>Comamonadaceae</taxon>
        <taxon>Rhodoferax</taxon>
    </lineage>
</organism>
<dbReference type="Pfam" id="PF07813">
    <property type="entry name" value="LTXXQ"/>
    <property type="match status" value="1"/>
</dbReference>
<dbReference type="Gene3D" id="1.20.120.1490">
    <property type="match status" value="1"/>
</dbReference>
<proteinExistence type="predicted"/>
<feature type="signal peptide" evidence="2">
    <location>
        <begin position="1"/>
        <end position="22"/>
    </location>
</feature>